<name>A0ABV8RDN6_9SPHN</name>
<dbReference type="Proteomes" id="UP001595887">
    <property type="component" value="Unassembled WGS sequence"/>
</dbReference>
<protein>
    <recommendedName>
        <fullName evidence="6">Secreted protein</fullName>
    </recommendedName>
</protein>
<gene>
    <name evidence="4" type="ORF">ACFOWX_01340</name>
</gene>
<keyword evidence="3" id="KW-0732">Signal</keyword>
<comment type="caution">
    <text evidence="4">The sequence shown here is derived from an EMBL/GenBank/DDBJ whole genome shotgun (WGS) entry which is preliminary data.</text>
</comment>
<feature type="region of interest" description="Disordered" evidence="1">
    <location>
        <begin position="89"/>
        <end position="134"/>
    </location>
</feature>
<sequence length="200" mass="21287">MYIFKKIALGSASVAMILTPAAPIMAADMGTTDHAPLSAYDGAASYDDDASSYHRRGRYHRHRDRVDAGDVIAGIGILAGIAILADAASKSKKRDRDDRNYPQDYPRGYPQNYPQDNRQNFPQNGTEGGYGSGNDIGDAVEACSVAAESRAGGNAQVEQISSVTRDGDGWRVEGDLSGARVSSFSCGVTGGQVDFIQFND</sequence>
<evidence type="ECO:0000313" key="4">
    <source>
        <dbReference type="EMBL" id="MFC4291052.1"/>
    </source>
</evidence>
<reference evidence="5" key="1">
    <citation type="journal article" date="2019" name="Int. J. Syst. Evol. Microbiol.">
        <title>The Global Catalogue of Microorganisms (GCM) 10K type strain sequencing project: providing services to taxonomists for standard genome sequencing and annotation.</title>
        <authorList>
            <consortium name="The Broad Institute Genomics Platform"/>
            <consortium name="The Broad Institute Genome Sequencing Center for Infectious Disease"/>
            <person name="Wu L."/>
            <person name="Ma J."/>
        </authorList>
    </citation>
    <scope>NUCLEOTIDE SEQUENCE [LARGE SCALE GENOMIC DNA]</scope>
    <source>
        <strain evidence="5">CECT 8531</strain>
    </source>
</reference>
<feature type="transmembrane region" description="Helical" evidence="2">
    <location>
        <begin position="71"/>
        <end position="89"/>
    </location>
</feature>
<dbReference type="EMBL" id="JBHSDH010000006">
    <property type="protein sequence ID" value="MFC4291052.1"/>
    <property type="molecule type" value="Genomic_DNA"/>
</dbReference>
<keyword evidence="2" id="KW-0472">Membrane</keyword>
<feature type="chain" id="PRO_5046516881" description="Secreted protein" evidence="3">
    <location>
        <begin position="27"/>
        <end position="200"/>
    </location>
</feature>
<organism evidence="4 5">
    <name type="scientific">Sphingorhabdus arenilitoris</name>
    <dbReference type="NCBI Taxonomy" id="1490041"/>
    <lineage>
        <taxon>Bacteria</taxon>
        <taxon>Pseudomonadati</taxon>
        <taxon>Pseudomonadota</taxon>
        <taxon>Alphaproteobacteria</taxon>
        <taxon>Sphingomonadales</taxon>
        <taxon>Sphingomonadaceae</taxon>
        <taxon>Sphingorhabdus</taxon>
    </lineage>
</organism>
<keyword evidence="5" id="KW-1185">Reference proteome</keyword>
<dbReference type="RefSeq" id="WP_381420649.1">
    <property type="nucleotide sequence ID" value="NZ_JBHSDH010000006.1"/>
</dbReference>
<evidence type="ECO:0000256" key="2">
    <source>
        <dbReference type="SAM" id="Phobius"/>
    </source>
</evidence>
<feature type="signal peptide" evidence="3">
    <location>
        <begin position="1"/>
        <end position="26"/>
    </location>
</feature>
<keyword evidence="2" id="KW-0812">Transmembrane</keyword>
<evidence type="ECO:0008006" key="6">
    <source>
        <dbReference type="Google" id="ProtNLM"/>
    </source>
</evidence>
<keyword evidence="2" id="KW-1133">Transmembrane helix</keyword>
<evidence type="ECO:0000313" key="5">
    <source>
        <dbReference type="Proteomes" id="UP001595887"/>
    </source>
</evidence>
<feature type="compositionally biased region" description="Polar residues" evidence="1">
    <location>
        <begin position="112"/>
        <end position="125"/>
    </location>
</feature>
<evidence type="ECO:0000256" key="1">
    <source>
        <dbReference type="SAM" id="MobiDB-lite"/>
    </source>
</evidence>
<proteinExistence type="predicted"/>
<accession>A0ABV8RDN6</accession>
<evidence type="ECO:0000256" key="3">
    <source>
        <dbReference type="SAM" id="SignalP"/>
    </source>
</evidence>